<evidence type="ECO:0000313" key="4">
    <source>
        <dbReference type="Proteomes" id="UP000613255"/>
    </source>
</evidence>
<proteinExistence type="predicted"/>
<protein>
    <submittedName>
        <fullName evidence="3">FAD-dependent oxidoreductase</fullName>
    </submittedName>
</protein>
<dbReference type="GO" id="GO:0016491">
    <property type="term" value="F:oxidoreductase activity"/>
    <property type="evidence" value="ECO:0007669"/>
    <property type="project" value="UniProtKB-KW"/>
</dbReference>
<dbReference type="InterPro" id="IPR036188">
    <property type="entry name" value="FAD/NAD-bd_sf"/>
</dbReference>
<dbReference type="SUPFAM" id="SSF54373">
    <property type="entry name" value="FAD-linked reductases, C-terminal domain"/>
    <property type="match status" value="1"/>
</dbReference>
<dbReference type="InterPro" id="IPR006076">
    <property type="entry name" value="FAD-dep_OxRdtase"/>
</dbReference>
<organism evidence="3 4">
    <name type="scientific">Pontibaca salina</name>
    <dbReference type="NCBI Taxonomy" id="2795731"/>
    <lineage>
        <taxon>Bacteria</taxon>
        <taxon>Pseudomonadati</taxon>
        <taxon>Pseudomonadota</taxon>
        <taxon>Alphaproteobacteria</taxon>
        <taxon>Rhodobacterales</taxon>
        <taxon>Roseobacteraceae</taxon>
        <taxon>Pontibaca</taxon>
    </lineage>
</organism>
<dbReference type="Gene3D" id="3.50.50.60">
    <property type="entry name" value="FAD/NAD(P)-binding domain"/>
    <property type="match status" value="2"/>
</dbReference>
<keyword evidence="4" id="KW-1185">Reference proteome</keyword>
<gene>
    <name evidence="3" type="ORF">JAO82_05100</name>
</gene>
<dbReference type="Pfam" id="PF01266">
    <property type="entry name" value="DAO"/>
    <property type="match status" value="1"/>
</dbReference>
<keyword evidence="1" id="KW-0560">Oxidoreductase</keyword>
<evidence type="ECO:0000259" key="2">
    <source>
        <dbReference type="Pfam" id="PF01266"/>
    </source>
</evidence>
<dbReference type="Proteomes" id="UP000613255">
    <property type="component" value="Unassembled WGS sequence"/>
</dbReference>
<name>A0A934HRD4_9RHOB</name>
<dbReference type="PANTHER" id="PTHR13847">
    <property type="entry name" value="SARCOSINE DEHYDROGENASE-RELATED"/>
    <property type="match status" value="1"/>
</dbReference>
<dbReference type="GO" id="GO:0005737">
    <property type="term" value="C:cytoplasm"/>
    <property type="evidence" value="ECO:0007669"/>
    <property type="project" value="TreeGrafter"/>
</dbReference>
<dbReference type="EMBL" id="JAEIJD010000003">
    <property type="protein sequence ID" value="MBI6629255.1"/>
    <property type="molecule type" value="Genomic_DNA"/>
</dbReference>
<reference evidence="3" key="1">
    <citation type="submission" date="2020-12" db="EMBL/GenBank/DDBJ databases">
        <title>Pontibaca salina gen. nov., sp. nov., isolated from marine sediment.</title>
        <authorList>
            <person name="Bo J."/>
            <person name="Wang S."/>
            <person name="Song X."/>
            <person name="Du Z."/>
        </authorList>
    </citation>
    <scope>NUCLEOTIDE SEQUENCE</scope>
    <source>
        <strain evidence="3">S1109L</strain>
    </source>
</reference>
<dbReference type="PANTHER" id="PTHR13847:SF289">
    <property type="entry name" value="GLYCINE OXIDASE"/>
    <property type="match status" value="1"/>
</dbReference>
<dbReference type="AlphaFoldDB" id="A0A934HRD4"/>
<evidence type="ECO:0000256" key="1">
    <source>
        <dbReference type="ARBA" id="ARBA00023002"/>
    </source>
</evidence>
<accession>A0A934HRD4</accession>
<dbReference type="RefSeq" id="WP_198685282.1">
    <property type="nucleotide sequence ID" value="NZ_JAEIJD010000003.1"/>
</dbReference>
<evidence type="ECO:0000313" key="3">
    <source>
        <dbReference type="EMBL" id="MBI6629255.1"/>
    </source>
</evidence>
<comment type="caution">
    <text evidence="3">The sequence shown here is derived from an EMBL/GenBank/DDBJ whole genome shotgun (WGS) entry which is preliminary data.</text>
</comment>
<dbReference type="Gene3D" id="3.30.9.10">
    <property type="entry name" value="D-Amino Acid Oxidase, subunit A, domain 2"/>
    <property type="match status" value="2"/>
</dbReference>
<dbReference type="SUPFAM" id="SSF51905">
    <property type="entry name" value="FAD/NAD(P)-binding domain"/>
    <property type="match status" value="1"/>
</dbReference>
<feature type="domain" description="FAD dependent oxidoreductase" evidence="2">
    <location>
        <begin position="3"/>
        <end position="327"/>
    </location>
</feature>
<sequence length="345" mass="36526">MVDVTIRGAGIFGLSIAWVCARRGARVRLIDPYGPGTGASGGILGALAPHVPDQWGAKKAFQFNSLLMAEPFWAEVEATGGLSPGYGRTGRIQPIADEAALALAQKRCEGARLFWQGQAEWDVLSGADLGPWAPPSPTGYVVRDTLSARIHPRRACAALVAALGVMGVSVQTDAPDAGRVIWATGIADLERINAHVGRVFGNGVKGQAALLHYDAGPDQPQLYIDGLHFIPHADRTLAIGSTSERAWNEATATDAQLDDLIDRATAALPLLHGAPVIERWAGVRPRARSRAPVLGVHPMLPGQFIANGGFKIGLGMAPKIAQVMADLVLDDIDRLPDEFRAEASL</sequence>